<accession>A0A9D2S0K1</accession>
<keyword evidence="1" id="KW-0802">TPR repeat</keyword>
<organism evidence="3 4">
    <name type="scientific">Candidatus Acutalibacter ornithocaccae</name>
    <dbReference type="NCBI Taxonomy" id="2838416"/>
    <lineage>
        <taxon>Bacteria</taxon>
        <taxon>Bacillati</taxon>
        <taxon>Bacillota</taxon>
        <taxon>Clostridia</taxon>
        <taxon>Eubacteriales</taxon>
        <taxon>Acutalibacteraceae</taxon>
        <taxon>Acutalibacter</taxon>
    </lineage>
</organism>
<evidence type="ECO:0000313" key="4">
    <source>
        <dbReference type="Proteomes" id="UP000824214"/>
    </source>
</evidence>
<keyword evidence="3" id="KW-0808">Transferase</keyword>
<dbReference type="EC" id="2.4.-.-" evidence="3"/>
<dbReference type="InterPro" id="IPR019734">
    <property type="entry name" value="TPR_rpt"/>
</dbReference>
<dbReference type="EMBL" id="DWXZ01000203">
    <property type="protein sequence ID" value="HJB38270.1"/>
    <property type="molecule type" value="Genomic_DNA"/>
</dbReference>
<dbReference type="Pfam" id="PF00535">
    <property type="entry name" value="Glycos_transf_2"/>
    <property type="match status" value="1"/>
</dbReference>
<evidence type="ECO:0000256" key="1">
    <source>
        <dbReference type="PROSITE-ProRule" id="PRU00339"/>
    </source>
</evidence>
<proteinExistence type="predicted"/>
<name>A0A9D2S0K1_9FIRM</name>
<dbReference type="SUPFAM" id="SSF48452">
    <property type="entry name" value="TPR-like"/>
    <property type="match status" value="1"/>
</dbReference>
<feature type="domain" description="Glycosyltransferase 2-like" evidence="2">
    <location>
        <begin position="5"/>
        <end position="95"/>
    </location>
</feature>
<comment type="caution">
    <text evidence="3">The sequence shown here is derived from an EMBL/GenBank/DDBJ whole genome shotgun (WGS) entry which is preliminary data.</text>
</comment>
<reference evidence="3" key="2">
    <citation type="submission" date="2021-04" db="EMBL/GenBank/DDBJ databases">
        <authorList>
            <person name="Gilroy R."/>
        </authorList>
    </citation>
    <scope>NUCLEOTIDE SEQUENCE</scope>
    <source>
        <strain evidence="3">ChiBcolR8-3208</strain>
    </source>
</reference>
<dbReference type="InterPro" id="IPR011990">
    <property type="entry name" value="TPR-like_helical_dom_sf"/>
</dbReference>
<evidence type="ECO:0000313" key="3">
    <source>
        <dbReference type="EMBL" id="HJB38270.1"/>
    </source>
</evidence>
<dbReference type="Gene3D" id="3.90.550.10">
    <property type="entry name" value="Spore Coat Polysaccharide Biosynthesis Protein SpsA, Chain A"/>
    <property type="match status" value="1"/>
</dbReference>
<dbReference type="GO" id="GO:0016757">
    <property type="term" value="F:glycosyltransferase activity"/>
    <property type="evidence" value="ECO:0007669"/>
    <property type="project" value="UniProtKB-KW"/>
</dbReference>
<dbReference type="PROSITE" id="PS50005">
    <property type="entry name" value="TPR"/>
    <property type="match status" value="1"/>
</dbReference>
<keyword evidence="3" id="KW-0328">Glycosyltransferase</keyword>
<dbReference type="PANTHER" id="PTHR43630">
    <property type="entry name" value="POLY-BETA-1,6-N-ACETYL-D-GLUCOSAMINE SYNTHASE"/>
    <property type="match status" value="1"/>
</dbReference>
<feature type="repeat" description="TPR" evidence="1">
    <location>
        <begin position="230"/>
        <end position="263"/>
    </location>
</feature>
<sequence length="361" mass="40988">MVTISLCMIVKDEEALLPRCLESIQGLVEEVIVVDTGSSDRTVELAQQAGAQVYHFPWVGDFSQARNFSFSKATQQYCLWMDADDVLDTQYRPGFLQLKAALPPQTDVVMLPYHTAFDQAGAPTFTYYRERLIRRLAGLRWSGAVHEAIPPVGNVVYWDKAAISHRKPSPGDPDRNLGIYQGLLAQGKTLSPRERFYYARELASHGREEEAAAQWEEYLASGEGWVENQREACRDLSACYLRQGKGEEAFRALAKALRLGPPRAELCCDFGAFFLERGDYPAAAFWYEAALTRPREDRSGAFVSPDCYGYLPCIQLCVCYYRMGDMERSREYNRRAGQYKPQDPAFLYNQRFFQGKGEAFS</sequence>
<protein>
    <submittedName>
        <fullName evidence="3">Glycosyltransferase</fullName>
        <ecNumber evidence="3">2.4.-.-</ecNumber>
    </submittedName>
</protein>
<dbReference type="InterPro" id="IPR001173">
    <property type="entry name" value="Glyco_trans_2-like"/>
</dbReference>
<dbReference type="Gene3D" id="1.25.40.10">
    <property type="entry name" value="Tetratricopeptide repeat domain"/>
    <property type="match status" value="1"/>
</dbReference>
<dbReference type="Proteomes" id="UP000824214">
    <property type="component" value="Unassembled WGS sequence"/>
</dbReference>
<dbReference type="AlphaFoldDB" id="A0A9D2S0K1"/>
<dbReference type="SUPFAM" id="SSF53448">
    <property type="entry name" value="Nucleotide-diphospho-sugar transferases"/>
    <property type="match status" value="1"/>
</dbReference>
<reference evidence="3" key="1">
    <citation type="journal article" date="2021" name="PeerJ">
        <title>Extensive microbial diversity within the chicken gut microbiome revealed by metagenomics and culture.</title>
        <authorList>
            <person name="Gilroy R."/>
            <person name="Ravi A."/>
            <person name="Getino M."/>
            <person name="Pursley I."/>
            <person name="Horton D.L."/>
            <person name="Alikhan N.F."/>
            <person name="Baker D."/>
            <person name="Gharbi K."/>
            <person name="Hall N."/>
            <person name="Watson M."/>
            <person name="Adriaenssens E.M."/>
            <person name="Foster-Nyarko E."/>
            <person name="Jarju S."/>
            <person name="Secka A."/>
            <person name="Antonio M."/>
            <person name="Oren A."/>
            <person name="Chaudhuri R.R."/>
            <person name="La Ragione R."/>
            <person name="Hildebrand F."/>
            <person name="Pallen M.J."/>
        </authorList>
    </citation>
    <scope>NUCLEOTIDE SEQUENCE</scope>
    <source>
        <strain evidence="3">ChiBcolR8-3208</strain>
    </source>
</reference>
<evidence type="ECO:0000259" key="2">
    <source>
        <dbReference type="Pfam" id="PF00535"/>
    </source>
</evidence>
<dbReference type="PANTHER" id="PTHR43630:SF2">
    <property type="entry name" value="GLYCOSYLTRANSFERASE"/>
    <property type="match status" value="1"/>
</dbReference>
<dbReference type="InterPro" id="IPR029044">
    <property type="entry name" value="Nucleotide-diphossugar_trans"/>
</dbReference>
<dbReference type="CDD" id="cd02511">
    <property type="entry name" value="Beta4Glucosyltransferase"/>
    <property type="match status" value="1"/>
</dbReference>
<gene>
    <name evidence="3" type="ORF">H9942_09430</name>
</gene>